<reference evidence="14 15" key="1">
    <citation type="journal article" date="2018" name="Cell">
        <title>The Chara Genome: Secondary Complexity and Implications for Plant Terrestrialization.</title>
        <authorList>
            <person name="Nishiyama T."/>
            <person name="Sakayama H."/>
            <person name="Vries J.D."/>
            <person name="Buschmann H."/>
            <person name="Saint-Marcoux D."/>
            <person name="Ullrich K.K."/>
            <person name="Haas F.B."/>
            <person name="Vanderstraeten L."/>
            <person name="Becker D."/>
            <person name="Lang D."/>
            <person name="Vosolsobe S."/>
            <person name="Rombauts S."/>
            <person name="Wilhelmsson P.K.I."/>
            <person name="Janitza P."/>
            <person name="Kern R."/>
            <person name="Heyl A."/>
            <person name="Rumpler F."/>
            <person name="Villalobos L.I.A.C."/>
            <person name="Clay J.M."/>
            <person name="Skokan R."/>
            <person name="Toyoda A."/>
            <person name="Suzuki Y."/>
            <person name="Kagoshima H."/>
            <person name="Schijlen E."/>
            <person name="Tajeshwar N."/>
            <person name="Catarino B."/>
            <person name="Hetherington A.J."/>
            <person name="Saltykova A."/>
            <person name="Bonnot C."/>
            <person name="Breuninger H."/>
            <person name="Symeonidi A."/>
            <person name="Radhakrishnan G.V."/>
            <person name="Van Nieuwerburgh F."/>
            <person name="Deforce D."/>
            <person name="Chang C."/>
            <person name="Karol K.G."/>
            <person name="Hedrich R."/>
            <person name="Ulvskov P."/>
            <person name="Glockner G."/>
            <person name="Delwiche C.F."/>
            <person name="Petrasek J."/>
            <person name="Van de Peer Y."/>
            <person name="Friml J."/>
            <person name="Beilby M."/>
            <person name="Dolan L."/>
            <person name="Kohara Y."/>
            <person name="Sugano S."/>
            <person name="Fujiyama A."/>
            <person name="Delaux P.-M."/>
            <person name="Quint M."/>
            <person name="TheiBen G."/>
            <person name="Hagemann M."/>
            <person name="Harholt J."/>
            <person name="Dunand C."/>
            <person name="Zachgo S."/>
            <person name="Langdale J."/>
            <person name="Maumus F."/>
            <person name="Straeten D.V.D."/>
            <person name="Gould S.B."/>
            <person name="Rensing S.A."/>
        </authorList>
    </citation>
    <scope>NUCLEOTIDE SEQUENCE [LARGE SCALE GENOMIC DNA]</scope>
    <source>
        <strain evidence="14 15">S276</strain>
    </source>
</reference>
<dbReference type="Pfam" id="PF00999">
    <property type="entry name" value="Na_H_Exchanger"/>
    <property type="match status" value="1"/>
</dbReference>
<feature type="transmembrane region" description="Helical" evidence="12">
    <location>
        <begin position="263"/>
        <end position="281"/>
    </location>
</feature>
<dbReference type="GO" id="GO:0015386">
    <property type="term" value="F:potassium:proton antiporter activity"/>
    <property type="evidence" value="ECO:0007669"/>
    <property type="project" value="TreeGrafter"/>
</dbReference>
<feature type="transmembrane region" description="Helical" evidence="12">
    <location>
        <begin position="391"/>
        <end position="411"/>
    </location>
</feature>
<keyword evidence="6 11" id="KW-0406">Ion transport</keyword>
<dbReference type="GO" id="GO:0098719">
    <property type="term" value="P:sodium ion import across plasma membrane"/>
    <property type="evidence" value="ECO:0007669"/>
    <property type="project" value="TreeGrafter"/>
</dbReference>
<gene>
    <name evidence="14" type="ORF">CBR_g31696</name>
</gene>
<dbReference type="STRING" id="69332.A0A388JXZ1"/>
<keyword evidence="7 12" id="KW-0472">Membrane</keyword>
<feature type="transmembrane region" description="Helical" evidence="12">
    <location>
        <begin position="137"/>
        <end position="156"/>
    </location>
</feature>
<feature type="transmembrane region" description="Helical" evidence="12">
    <location>
        <begin position="360"/>
        <end position="379"/>
    </location>
</feature>
<feature type="transmembrane region" description="Helical" evidence="12">
    <location>
        <begin position="39"/>
        <end position="56"/>
    </location>
</feature>
<dbReference type="Gramene" id="GBG62679">
    <property type="protein sequence ID" value="GBG62679"/>
    <property type="gene ID" value="CBR_g31696"/>
</dbReference>
<dbReference type="Proteomes" id="UP000265515">
    <property type="component" value="Unassembled WGS sequence"/>
</dbReference>
<comment type="caution">
    <text evidence="14">The sequence shown here is derived from an EMBL/GenBank/DDBJ whole genome shotgun (WGS) entry which is preliminary data.</text>
</comment>
<dbReference type="Gene3D" id="6.10.140.1330">
    <property type="match status" value="1"/>
</dbReference>
<evidence type="ECO:0000256" key="4">
    <source>
        <dbReference type="ARBA" id="ARBA00022989"/>
    </source>
</evidence>
<dbReference type="OMA" id="CGRFAGV"/>
<comment type="subcellular location">
    <subcellularLocation>
        <location evidence="1">Membrane</location>
        <topology evidence="1">Multi-pass membrane protein</topology>
    </subcellularLocation>
</comment>
<dbReference type="InterPro" id="IPR006153">
    <property type="entry name" value="Cation/H_exchanger_TM"/>
</dbReference>
<dbReference type="PANTHER" id="PTHR10110">
    <property type="entry name" value="SODIUM/HYDROGEN EXCHANGER"/>
    <property type="match status" value="1"/>
</dbReference>
<dbReference type="NCBIfam" id="TIGR00840">
    <property type="entry name" value="b_cpa1"/>
    <property type="match status" value="1"/>
</dbReference>
<evidence type="ECO:0000313" key="15">
    <source>
        <dbReference type="Proteomes" id="UP000265515"/>
    </source>
</evidence>
<organism evidence="14 15">
    <name type="scientific">Chara braunii</name>
    <name type="common">Braun's stonewort</name>
    <dbReference type="NCBI Taxonomy" id="69332"/>
    <lineage>
        <taxon>Eukaryota</taxon>
        <taxon>Viridiplantae</taxon>
        <taxon>Streptophyta</taxon>
        <taxon>Charophyceae</taxon>
        <taxon>Charales</taxon>
        <taxon>Characeae</taxon>
        <taxon>Chara</taxon>
    </lineage>
</organism>
<evidence type="ECO:0000256" key="12">
    <source>
        <dbReference type="SAM" id="Phobius"/>
    </source>
</evidence>
<dbReference type="OrthoDB" id="196264at2759"/>
<proteinExistence type="inferred from homology"/>
<accession>A0A388JXZ1</accession>
<dbReference type="InterPro" id="IPR018422">
    <property type="entry name" value="Cation/H_exchanger_CPA1"/>
</dbReference>
<protein>
    <recommendedName>
        <fullName evidence="11">Sodium/hydrogen exchanger</fullName>
    </recommendedName>
</protein>
<keyword evidence="15" id="KW-1185">Reference proteome</keyword>
<evidence type="ECO:0000256" key="11">
    <source>
        <dbReference type="RuleBase" id="RU003722"/>
    </source>
</evidence>
<evidence type="ECO:0000256" key="10">
    <source>
        <dbReference type="ARBA" id="ARBA00047912"/>
    </source>
</evidence>
<feature type="transmembrane region" description="Helical" evidence="12">
    <location>
        <begin position="204"/>
        <end position="229"/>
    </location>
</feature>
<evidence type="ECO:0000256" key="1">
    <source>
        <dbReference type="ARBA" id="ARBA00004141"/>
    </source>
</evidence>
<evidence type="ECO:0000313" key="14">
    <source>
        <dbReference type="EMBL" id="GBG62679.1"/>
    </source>
</evidence>
<evidence type="ECO:0000256" key="7">
    <source>
        <dbReference type="ARBA" id="ARBA00023136"/>
    </source>
</evidence>
<keyword evidence="4 12" id="KW-1133">Transmembrane helix</keyword>
<dbReference type="InterPro" id="IPR004709">
    <property type="entry name" value="NaH_exchanger"/>
</dbReference>
<keyword evidence="5" id="KW-0915">Sodium</keyword>
<keyword evidence="2 11" id="KW-0813">Transport</keyword>
<evidence type="ECO:0000256" key="6">
    <source>
        <dbReference type="ARBA" id="ARBA00023065"/>
    </source>
</evidence>
<dbReference type="PANTHER" id="PTHR10110:SF127">
    <property type="entry name" value="SODIUM_HYDROGEN EXCHANGER 5-RELATED"/>
    <property type="match status" value="1"/>
</dbReference>
<feature type="transmembrane region" description="Helical" evidence="12">
    <location>
        <begin position="97"/>
        <end position="117"/>
    </location>
</feature>
<keyword evidence="3 11" id="KW-0812">Transmembrane</keyword>
<feature type="transmembrane region" description="Helical" evidence="12">
    <location>
        <begin position="68"/>
        <end position="85"/>
    </location>
</feature>
<evidence type="ECO:0000256" key="3">
    <source>
        <dbReference type="ARBA" id="ARBA00022692"/>
    </source>
</evidence>
<evidence type="ECO:0000259" key="13">
    <source>
        <dbReference type="Pfam" id="PF00999"/>
    </source>
</evidence>
<dbReference type="EMBL" id="BFEA01000031">
    <property type="protein sequence ID" value="GBG62679.1"/>
    <property type="molecule type" value="Genomic_DNA"/>
</dbReference>
<dbReference type="GO" id="GO:0051453">
    <property type="term" value="P:regulation of intracellular pH"/>
    <property type="evidence" value="ECO:0007669"/>
    <property type="project" value="TreeGrafter"/>
</dbReference>
<dbReference type="GO" id="GO:0005768">
    <property type="term" value="C:endosome"/>
    <property type="evidence" value="ECO:0007669"/>
    <property type="project" value="TreeGrafter"/>
</dbReference>
<feature type="transmembrane region" description="Helical" evidence="12">
    <location>
        <begin position="293"/>
        <end position="312"/>
    </location>
</feature>
<evidence type="ECO:0000256" key="9">
    <source>
        <dbReference type="ARBA" id="ARBA00047524"/>
    </source>
</evidence>
<dbReference type="PRINTS" id="PR01084">
    <property type="entry name" value="NAHEXCHNGR"/>
</dbReference>
<feature type="transmembrane region" description="Helical" evidence="12">
    <location>
        <begin position="324"/>
        <end position="348"/>
    </location>
</feature>
<name>A0A388JXZ1_CHABU</name>
<comment type="catalytic activity">
    <reaction evidence="10">
        <text>K(+)(in) + H(+)(out) = K(+)(out) + H(+)(in)</text>
        <dbReference type="Rhea" id="RHEA:29467"/>
        <dbReference type="ChEBI" id="CHEBI:15378"/>
        <dbReference type="ChEBI" id="CHEBI:29103"/>
    </reaction>
</comment>
<comment type="catalytic activity">
    <reaction evidence="9">
        <text>Na(+)(in) + H(+)(out) = Na(+)(out) + H(+)(in)</text>
        <dbReference type="Rhea" id="RHEA:29419"/>
        <dbReference type="ChEBI" id="CHEBI:15378"/>
        <dbReference type="ChEBI" id="CHEBI:29101"/>
    </reaction>
</comment>
<dbReference type="AlphaFoldDB" id="A0A388JXZ1"/>
<keyword evidence="11" id="KW-0050">Antiport</keyword>
<feature type="domain" description="Cation/H+ exchanger transmembrane" evidence="13">
    <location>
        <begin position="20"/>
        <end position="412"/>
    </location>
</feature>
<comment type="similarity">
    <text evidence="11">Belongs to the monovalent cation:proton antiporter 1 (CPA1) transporter (TC 2.A.36) family.</text>
</comment>
<feature type="transmembrane region" description="Helical" evidence="12">
    <location>
        <begin position="6"/>
        <end position="27"/>
    </location>
</feature>
<sequence length="551" mass="60351">MASPMYPAEDLLTCCSLMVVSMLVAYGTKKYHFSYLPEAAAAMLLGMLVGGMHSLIGKGKGLRFNPEAFFYGLLPLIIFNAGYSLKKKDFFRNFITIILFAVAGTVVSALVFGLLIYALYEIGFVSHMDKNSPLLEAMMFGSLISAIDPVATLSIFQDVSAPSLLYNIVFGESVLNDASAIVLFRTFESFMNDQFSIATIGVALVWFCVNTVGSILIGFTVSLACAYILQNIDQENEYSKFELGFILLSAYFAYLLAEILSLSGIMALFFCGICNAHYGYYNISQVSKTTTRFAFEALAFLAEIFLFAYLGMQVVVLRHVVDKGLMIAAIPLCLLSRAVNIFPLAYIANKGRVRPITMEMKLMMWLCGLRGAVSYALAVNMPTDNRAIETTTLFIVVFTTLVFGCATAPTMRYLHLVPSTSATAGFTSLDALLDRGAGDWGLSGPNDDSGWGPPSGPHRLFKWMDDNYLKPVFGGRRDREDQIPFIRDAQRSSSVESLGIGAENGEGGLVLGDNANGLSDDEEFRRSPELRSYELLNAADDMVVRQGGPVR</sequence>
<keyword evidence="8 11" id="KW-0739">Sodium transport</keyword>
<evidence type="ECO:0000256" key="5">
    <source>
        <dbReference type="ARBA" id="ARBA00023053"/>
    </source>
</evidence>
<evidence type="ECO:0000256" key="2">
    <source>
        <dbReference type="ARBA" id="ARBA00022448"/>
    </source>
</evidence>
<dbReference type="GO" id="GO:0005886">
    <property type="term" value="C:plasma membrane"/>
    <property type="evidence" value="ECO:0007669"/>
    <property type="project" value="TreeGrafter"/>
</dbReference>
<dbReference type="GO" id="GO:0015385">
    <property type="term" value="F:sodium:proton antiporter activity"/>
    <property type="evidence" value="ECO:0007669"/>
    <property type="project" value="InterPro"/>
</dbReference>
<evidence type="ECO:0000256" key="8">
    <source>
        <dbReference type="ARBA" id="ARBA00023201"/>
    </source>
</evidence>